<reference evidence="1 2" key="1">
    <citation type="journal article" date="2015" name="Genome Biol.">
        <title>Comparative genomics of Steinernema reveals deeply conserved gene regulatory networks.</title>
        <authorList>
            <person name="Dillman A.R."/>
            <person name="Macchietto M."/>
            <person name="Porter C.F."/>
            <person name="Rogers A."/>
            <person name="Williams B."/>
            <person name="Antoshechkin I."/>
            <person name="Lee M.M."/>
            <person name="Goodwin Z."/>
            <person name="Lu X."/>
            <person name="Lewis E.E."/>
            <person name="Goodrich-Blair H."/>
            <person name="Stock S.P."/>
            <person name="Adams B.J."/>
            <person name="Sternberg P.W."/>
            <person name="Mortazavi A."/>
        </authorList>
    </citation>
    <scope>NUCLEOTIDE SEQUENCE [LARGE SCALE GENOMIC DNA]</scope>
    <source>
        <strain evidence="1 2">ALL</strain>
    </source>
</reference>
<protein>
    <submittedName>
        <fullName evidence="1">Uncharacterized protein</fullName>
    </submittedName>
</protein>
<keyword evidence="2" id="KW-1185">Reference proteome</keyword>
<organism evidence="1 2">
    <name type="scientific">Steinernema carpocapsae</name>
    <name type="common">Entomopathogenic nematode</name>
    <dbReference type="NCBI Taxonomy" id="34508"/>
    <lineage>
        <taxon>Eukaryota</taxon>
        <taxon>Metazoa</taxon>
        <taxon>Ecdysozoa</taxon>
        <taxon>Nematoda</taxon>
        <taxon>Chromadorea</taxon>
        <taxon>Rhabditida</taxon>
        <taxon>Tylenchina</taxon>
        <taxon>Panagrolaimomorpha</taxon>
        <taxon>Strongyloidoidea</taxon>
        <taxon>Steinernematidae</taxon>
        <taxon>Steinernema</taxon>
    </lineage>
</organism>
<reference evidence="1 2" key="2">
    <citation type="journal article" date="2019" name="G3 (Bethesda)">
        <title>Hybrid Assembly of the Genome of the Entomopathogenic Nematode Steinernema carpocapsae Identifies the X-Chromosome.</title>
        <authorList>
            <person name="Serra L."/>
            <person name="Macchietto M."/>
            <person name="Macias-Munoz A."/>
            <person name="McGill C.J."/>
            <person name="Rodriguez I.M."/>
            <person name="Rodriguez B."/>
            <person name="Murad R."/>
            <person name="Mortazavi A."/>
        </authorList>
    </citation>
    <scope>NUCLEOTIDE SEQUENCE [LARGE SCALE GENOMIC DNA]</scope>
    <source>
        <strain evidence="1 2">ALL</strain>
    </source>
</reference>
<comment type="caution">
    <text evidence="1">The sequence shown here is derived from an EMBL/GenBank/DDBJ whole genome shotgun (WGS) entry which is preliminary data.</text>
</comment>
<sequence length="137" mass="15803">MFSVGSEERARANPTEELKEIQWFARLKLEKFRKTVFYVDIQHILPPLTVARIDSEWKGTLKVDTSFGIYETITLADKKLKELFLSKYRTASSTLKSNCRYVDKSVMFTRFDKPLSGITDTEIVLDCGTSIYVAKTF</sequence>
<accession>A0A4U5NCM1</accession>
<evidence type="ECO:0000313" key="2">
    <source>
        <dbReference type="Proteomes" id="UP000298663"/>
    </source>
</evidence>
<dbReference type="AlphaFoldDB" id="A0A4U5NCM1"/>
<proteinExistence type="predicted"/>
<name>A0A4U5NCM1_STECR</name>
<dbReference type="Proteomes" id="UP000298663">
    <property type="component" value="Unassembled WGS sequence"/>
</dbReference>
<dbReference type="EMBL" id="AZBU02000004">
    <property type="protein sequence ID" value="TKR80312.1"/>
    <property type="molecule type" value="Genomic_DNA"/>
</dbReference>
<gene>
    <name evidence="1" type="ORF">L596_014401</name>
</gene>
<evidence type="ECO:0000313" key="1">
    <source>
        <dbReference type="EMBL" id="TKR80312.1"/>
    </source>
</evidence>